<proteinExistence type="predicted"/>
<name>A0AAU7KEQ9_9GAMM</name>
<dbReference type="GO" id="GO:0055085">
    <property type="term" value="P:transmembrane transport"/>
    <property type="evidence" value="ECO:0007669"/>
    <property type="project" value="TreeGrafter"/>
</dbReference>
<dbReference type="Gene3D" id="2.40.160.20">
    <property type="match status" value="1"/>
</dbReference>
<dbReference type="RefSeq" id="WP_348826744.1">
    <property type="nucleotide sequence ID" value="NZ_CP098827.1"/>
</dbReference>
<feature type="signal peptide" evidence="1">
    <location>
        <begin position="1"/>
        <end position="26"/>
    </location>
</feature>
<organism evidence="2">
    <name type="scientific">Halomonas sp. RT37</name>
    <dbReference type="NCBI Taxonomy" id="2950872"/>
    <lineage>
        <taxon>Bacteria</taxon>
        <taxon>Pseudomonadati</taxon>
        <taxon>Pseudomonadota</taxon>
        <taxon>Gammaproteobacteria</taxon>
        <taxon>Oceanospirillales</taxon>
        <taxon>Halomonadaceae</taxon>
        <taxon>Halomonas</taxon>
    </lineage>
</organism>
<dbReference type="EMBL" id="CP098827">
    <property type="protein sequence ID" value="XBO69663.1"/>
    <property type="molecule type" value="Genomic_DNA"/>
</dbReference>
<keyword evidence="1" id="KW-0732">Signal</keyword>
<protein>
    <submittedName>
        <fullName evidence="2">Outer membrane beta-barrel protein</fullName>
    </submittedName>
</protein>
<dbReference type="AlphaFoldDB" id="A0AAU7KEQ9"/>
<evidence type="ECO:0000256" key="1">
    <source>
        <dbReference type="SAM" id="SignalP"/>
    </source>
</evidence>
<dbReference type="InterPro" id="IPR011250">
    <property type="entry name" value="OMP/PagP_B-barrel"/>
</dbReference>
<reference evidence="2" key="1">
    <citation type="submission" date="2022-06" db="EMBL/GenBank/DDBJ databases">
        <title>A novel DMS-producing enzyme.</title>
        <authorList>
            <person name="Zhang Y."/>
        </authorList>
    </citation>
    <scope>NUCLEOTIDE SEQUENCE</scope>
    <source>
        <strain evidence="2">RT37</strain>
    </source>
</reference>
<gene>
    <name evidence="2" type="ORF">NFG58_13655</name>
</gene>
<dbReference type="PANTHER" id="PTHR36920:SF1">
    <property type="entry name" value="OUTER MEMBRANE PROTEIN W"/>
    <property type="match status" value="1"/>
</dbReference>
<feature type="chain" id="PRO_5043481815" evidence="1">
    <location>
        <begin position="27"/>
        <end position="213"/>
    </location>
</feature>
<dbReference type="PANTHER" id="PTHR36920">
    <property type="match status" value="1"/>
</dbReference>
<evidence type="ECO:0000313" key="2">
    <source>
        <dbReference type="EMBL" id="XBO69663.1"/>
    </source>
</evidence>
<dbReference type="InterPro" id="IPR005618">
    <property type="entry name" value="OMPW"/>
</dbReference>
<sequence length="213" mass="22862">MRHPLITTALVAAIAGSALASSQAFAAYGKGDIYTRIGVAKVKPDSDNGSLAGGSMNTDVHDDNGFAFTLGYRFHDKFGVELLAAEPFEHDVDLNVGGTDIGASVEHLPPTLTVQYYPFGGTEARVQPYVGLGVNYTHFSDEDIALEGADLDLEESWGWAGQAGLDLVIDDHWAANMAVWYLDIDSDVDLNGEDIGEIEVAPYVIMAGISYRF</sequence>
<accession>A0AAU7KEQ9</accession>
<dbReference type="Pfam" id="PF03922">
    <property type="entry name" value="OmpW"/>
    <property type="match status" value="1"/>
</dbReference>
<dbReference type="SUPFAM" id="SSF56925">
    <property type="entry name" value="OMPA-like"/>
    <property type="match status" value="1"/>
</dbReference>
<dbReference type="GO" id="GO:0019867">
    <property type="term" value="C:outer membrane"/>
    <property type="evidence" value="ECO:0007669"/>
    <property type="project" value="InterPro"/>
</dbReference>